<feature type="domain" description="DUF8094" evidence="1">
    <location>
        <begin position="49"/>
        <end position="341"/>
    </location>
</feature>
<organism evidence="2 3">
    <name type="scientific">Streptomyces hirsutus</name>
    <dbReference type="NCBI Taxonomy" id="35620"/>
    <lineage>
        <taxon>Bacteria</taxon>
        <taxon>Bacillati</taxon>
        <taxon>Actinomycetota</taxon>
        <taxon>Actinomycetes</taxon>
        <taxon>Kitasatosporales</taxon>
        <taxon>Streptomycetaceae</taxon>
        <taxon>Streptomyces</taxon>
    </lineage>
</organism>
<gene>
    <name evidence="2" type="ORF">OIE73_10665</name>
</gene>
<dbReference type="GeneID" id="91543037"/>
<evidence type="ECO:0000259" key="1">
    <source>
        <dbReference type="Pfam" id="PF26366"/>
    </source>
</evidence>
<evidence type="ECO:0000313" key="3">
    <source>
        <dbReference type="Proteomes" id="UP001335325"/>
    </source>
</evidence>
<dbReference type="Pfam" id="PF26366">
    <property type="entry name" value="DUF8094"/>
    <property type="match status" value="1"/>
</dbReference>
<reference evidence="2 3" key="1">
    <citation type="submission" date="2022-10" db="EMBL/GenBank/DDBJ databases">
        <title>The complete genomes of actinobacterial strains from the NBC collection.</title>
        <authorList>
            <person name="Joergensen T.S."/>
            <person name="Alvarez Arevalo M."/>
            <person name="Sterndorff E.B."/>
            <person name="Faurdal D."/>
            <person name="Vuksanovic O."/>
            <person name="Mourched A.-S."/>
            <person name="Charusanti P."/>
            <person name="Shaw S."/>
            <person name="Blin K."/>
            <person name="Weber T."/>
        </authorList>
    </citation>
    <scope>NUCLEOTIDE SEQUENCE [LARGE SCALE GENOMIC DNA]</scope>
    <source>
        <strain evidence="2 3">NBC 01753</strain>
    </source>
</reference>
<dbReference type="RefSeq" id="WP_326752354.1">
    <property type="nucleotide sequence ID" value="NZ_CP109134.1"/>
</dbReference>
<keyword evidence="3" id="KW-1185">Reference proteome</keyword>
<accession>A0ABZ1GJ67</accession>
<dbReference type="InterPro" id="IPR058407">
    <property type="entry name" value="DUF8094"/>
</dbReference>
<dbReference type="EMBL" id="CP109134">
    <property type="protein sequence ID" value="WSD06192.1"/>
    <property type="molecule type" value="Genomic_DNA"/>
</dbReference>
<name>A0ABZ1GJ67_9ACTN</name>
<sequence>MSRYLGLRRLHEVRGFGGFGRSALIAASVTALSLTASGCVVVHGEREVLPTTTRAEAATALQEFTAAYNKADKAYDSSLDAEYTTGALADIDSARLTAGKANSPDGNARHAPLKLTDAKFTIPKKAGWPRWFLADAAGNKGGDSRWLLVFTRSGQDETWEAAYLTLVAPDALPKFAVDKDGWAEAVPANAADPAVPPGELSAAYATYLKKGEDGGGAAFAEGPHTSAWRELRTKKSTRPGLATQYIDEPMTNGDYAPLALRTEDGGALVFFTTRHFEKQTAAAGASVPTPNKDVLALTTGEIRQTLTMEFVSNQVALDPGDGDAGKVEILGRIQGLTSAKGE</sequence>
<proteinExistence type="predicted"/>
<protein>
    <recommendedName>
        <fullName evidence="1">DUF8094 domain-containing protein</fullName>
    </recommendedName>
</protein>
<dbReference type="Proteomes" id="UP001335325">
    <property type="component" value="Chromosome"/>
</dbReference>
<evidence type="ECO:0000313" key="2">
    <source>
        <dbReference type="EMBL" id="WSD06192.1"/>
    </source>
</evidence>